<evidence type="ECO:0000256" key="5">
    <source>
        <dbReference type="SAM" id="Phobius"/>
    </source>
</evidence>
<keyword evidence="4 5" id="KW-0472">Membrane</keyword>
<evidence type="ECO:0008006" key="8">
    <source>
        <dbReference type="Google" id="ProtNLM"/>
    </source>
</evidence>
<name>A0A7R9MJU4_9ACAR</name>
<evidence type="ECO:0000256" key="2">
    <source>
        <dbReference type="ARBA" id="ARBA00022692"/>
    </source>
</evidence>
<keyword evidence="3 5" id="KW-1133">Transmembrane helix</keyword>
<gene>
    <name evidence="6" type="ORF">ONB1V03_LOCUS17690</name>
</gene>
<evidence type="ECO:0000256" key="4">
    <source>
        <dbReference type="ARBA" id="ARBA00023136"/>
    </source>
</evidence>
<evidence type="ECO:0000313" key="6">
    <source>
        <dbReference type="EMBL" id="CAD7661129.1"/>
    </source>
</evidence>
<dbReference type="Proteomes" id="UP000728032">
    <property type="component" value="Unassembled WGS sequence"/>
</dbReference>
<feature type="transmembrane region" description="Helical" evidence="5">
    <location>
        <begin position="151"/>
        <end position="173"/>
    </location>
</feature>
<feature type="transmembrane region" description="Helical" evidence="5">
    <location>
        <begin position="36"/>
        <end position="57"/>
    </location>
</feature>
<dbReference type="SUPFAM" id="SSF103473">
    <property type="entry name" value="MFS general substrate transporter"/>
    <property type="match status" value="1"/>
</dbReference>
<dbReference type="OrthoDB" id="6884957at2759"/>
<comment type="subcellular location">
    <subcellularLocation>
        <location evidence="1">Membrane</location>
        <topology evidence="1">Multi-pass membrane protein</topology>
    </subcellularLocation>
</comment>
<dbReference type="EMBL" id="OC937313">
    <property type="protein sequence ID" value="CAD7661129.1"/>
    <property type="molecule type" value="Genomic_DNA"/>
</dbReference>
<feature type="transmembrane region" description="Helical" evidence="5">
    <location>
        <begin position="185"/>
        <end position="213"/>
    </location>
</feature>
<proteinExistence type="predicted"/>
<reference evidence="6" key="1">
    <citation type="submission" date="2020-11" db="EMBL/GenBank/DDBJ databases">
        <authorList>
            <person name="Tran Van P."/>
        </authorList>
    </citation>
    <scope>NUCLEOTIDE SEQUENCE</scope>
</reference>
<evidence type="ECO:0000256" key="3">
    <source>
        <dbReference type="ARBA" id="ARBA00022989"/>
    </source>
</evidence>
<evidence type="ECO:0000256" key="1">
    <source>
        <dbReference type="ARBA" id="ARBA00004141"/>
    </source>
</evidence>
<dbReference type="Gene3D" id="1.20.1250.20">
    <property type="entry name" value="MFS general substrate transporter like domains"/>
    <property type="match status" value="2"/>
</dbReference>
<feature type="non-terminal residue" evidence="6">
    <location>
        <position position="495"/>
    </location>
</feature>
<protein>
    <recommendedName>
        <fullName evidence="8">Major facilitator superfamily (MFS) profile domain-containing protein</fullName>
    </recommendedName>
</protein>
<feature type="transmembrane region" description="Helical" evidence="5">
    <location>
        <begin position="63"/>
        <end position="87"/>
    </location>
</feature>
<feature type="transmembrane region" description="Helical" evidence="5">
    <location>
        <begin position="6"/>
        <end position="24"/>
    </location>
</feature>
<feature type="transmembrane region" description="Helical" evidence="5">
    <location>
        <begin position="251"/>
        <end position="269"/>
    </location>
</feature>
<dbReference type="EMBL" id="CAJPVJ010022488">
    <property type="protein sequence ID" value="CAG2178265.1"/>
    <property type="molecule type" value="Genomic_DNA"/>
</dbReference>
<sequence>YGRVPAIGICHLISAIAGTAIIFFSHNFIVVLISRAFMGCVVLSQGMFAVVLVMEFVGIDGRMIISTLFLFSYSITATILPCVAYYIDNWKILSIMTSAPLALQNICYTGANLHAANVSKRPFIMLSVNSGLDVIATFFSNKFSNTYGRKITTIVSCLLAATAYISAAIVPLFTDNKNKDLDNTFGLYIEMAVLLLGRLTFTCGYNVQFIYAAEVYPTVIRSRALAVRLAVGSIGNMISPQIVKLSEINEQIPLIIFGLCALMASVLMVKLPETLDKPLPETLEDGDTFGKKTKSKPKNVNMRRRSTLIAVCMATVEIPLNYDTNGITNGTIPNSIELKVNVYFPQTTFPDWVTRPNSLMFTSMTVPFVMTPNDVYIGELGFFFTPIIGKLKVALNSGCVTCAVLNLRAIGRIKRSNLGGFRVKPSPTKHTFVTIRFQHFFLRLPVFMALKETIIGHVNDSQWTHRMGAYLKTSISDTALTLGMGTSHLPAFSFR</sequence>
<dbReference type="InterPro" id="IPR036259">
    <property type="entry name" value="MFS_trans_sf"/>
</dbReference>
<keyword evidence="7" id="KW-1185">Reference proteome</keyword>
<evidence type="ECO:0000313" key="7">
    <source>
        <dbReference type="Proteomes" id="UP000728032"/>
    </source>
</evidence>
<dbReference type="PANTHER" id="PTHR24064">
    <property type="entry name" value="SOLUTE CARRIER FAMILY 22 MEMBER"/>
    <property type="match status" value="1"/>
</dbReference>
<organism evidence="6">
    <name type="scientific">Oppiella nova</name>
    <dbReference type="NCBI Taxonomy" id="334625"/>
    <lineage>
        <taxon>Eukaryota</taxon>
        <taxon>Metazoa</taxon>
        <taxon>Ecdysozoa</taxon>
        <taxon>Arthropoda</taxon>
        <taxon>Chelicerata</taxon>
        <taxon>Arachnida</taxon>
        <taxon>Acari</taxon>
        <taxon>Acariformes</taxon>
        <taxon>Sarcoptiformes</taxon>
        <taxon>Oribatida</taxon>
        <taxon>Brachypylina</taxon>
        <taxon>Oppioidea</taxon>
        <taxon>Oppiidae</taxon>
        <taxon>Oppiella</taxon>
    </lineage>
</organism>
<feature type="non-terminal residue" evidence="6">
    <location>
        <position position="1"/>
    </location>
</feature>
<accession>A0A7R9MJU4</accession>
<dbReference type="GO" id="GO:0016020">
    <property type="term" value="C:membrane"/>
    <property type="evidence" value="ECO:0007669"/>
    <property type="project" value="UniProtKB-SubCell"/>
</dbReference>
<dbReference type="AlphaFoldDB" id="A0A7R9MJU4"/>
<keyword evidence="2 5" id="KW-0812">Transmembrane</keyword>